<dbReference type="CDD" id="cd13653">
    <property type="entry name" value="PBP2_phosphate_like_1"/>
    <property type="match status" value="1"/>
</dbReference>
<organism evidence="3 4">
    <name type="scientific">Aporhodopirellula rubra</name>
    <dbReference type="NCBI Taxonomy" id="980271"/>
    <lineage>
        <taxon>Bacteria</taxon>
        <taxon>Pseudomonadati</taxon>
        <taxon>Planctomycetota</taxon>
        <taxon>Planctomycetia</taxon>
        <taxon>Pirellulales</taxon>
        <taxon>Pirellulaceae</taxon>
        <taxon>Aporhodopirellula</taxon>
    </lineage>
</organism>
<evidence type="ECO:0000313" key="4">
    <source>
        <dbReference type="Proteomes" id="UP000536179"/>
    </source>
</evidence>
<dbReference type="Gene3D" id="3.40.190.10">
    <property type="entry name" value="Periplasmic binding protein-like II"/>
    <property type="match status" value="2"/>
</dbReference>
<proteinExistence type="predicted"/>
<accession>A0A7W5H3R0</accession>
<dbReference type="PROSITE" id="PS51257">
    <property type="entry name" value="PROKAR_LIPOPROTEIN"/>
    <property type="match status" value="1"/>
</dbReference>
<sequence length="286" mass="30032">MKSIIATSSLFLLCLTLVGCTSSPSTQSGSSELSGQLTLTGSSTVAPLATEIAKRFEQQHPKVRIDVQTGGSGKGIADVRLGVADIGMASRPLAADEADLTAHRIAADGVGLIVHDSNPIKELSQEQIIAIYTDKINNWKEVGGEDKEITVVHKAEGRATLEVFLKHFGIENPSVKGDVIVGENEHAVKTVAGTEGAIGYVSIGTAEADIESGVRIRLLPLDAVKANTENVASGAFPMSRPLNLVTANSPSPLASTFIQFCQSADVHDLVKSQYFVPITSESAVAK</sequence>
<dbReference type="EMBL" id="JACHXU010000003">
    <property type="protein sequence ID" value="MBB3205552.1"/>
    <property type="molecule type" value="Genomic_DNA"/>
</dbReference>
<feature type="domain" description="PBP" evidence="2">
    <location>
        <begin position="27"/>
        <end position="264"/>
    </location>
</feature>
<evidence type="ECO:0000313" key="3">
    <source>
        <dbReference type="EMBL" id="MBB3205552.1"/>
    </source>
</evidence>
<dbReference type="Proteomes" id="UP000536179">
    <property type="component" value="Unassembled WGS sequence"/>
</dbReference>
<evidence type="ECO:0000256" key="1">
    <source>
        <dbReference type="ARBA" id="ARBA00022729"/>
    </source>
</evidence>
<dbReference type="Pfam" id="PF12849">
    <property type="entry name" value="PBP_like_2"/>
    <property type="match status" value="1"/>
</dbReference>
<comment type="caution">
    <text evidence="3">The sequence shown here is derived from an EMBL/GenBank/DDBJ whole genome shotgun (WGS) entry which is preliminary data.</text>
</comment>
<dbReference type="InterPro" id="IPR024370">
    <property type="entry name" value="PBP_domain"/>
</dbReference>
<reference evidence="3 4" key="1">
    <citation type="submission" date="2020-08" db="EMBL/GenBank/DDBJ databases">
        <title>Genomic Encyclopedia of Type Strains, Phase III (KMG-III): the genomes of soil and plant-associated and newly described type strains.</title>
        <authorList>
            <person name="Whitman W."/>
        </authorList>
    </citation>
    <scope>NUCLEOTIDE SEQUENCE [LARGE SCALE GENOMIC DNA]</scope>
    <source>
        <strain evidence="3 4">CECT 8075</strain>
    </source>
</reference>
<dbReference type="AlphaFoldDB" id="A0A7W5H3R0"/>
<keyword evidence="4" id="KW-1185">Reference proteome</keyword>
<protein>
    <submittedName>
        <fullName evidence="3">Phosphate transport system substrate-binding protein</fullName>
    </submittedName>
</protein>
<dbReference type="SUPFAM" id="SSF53850">
    <property type="entry name" value="Periplasmic binding protein-like II"/>
    <property type="match status" value="1"/>
</dbReference>
<dbReference type="PANTHER" id="PTHR30570">
    <property type="entry name" value="PERIPLASMIC PHOSPHATE BINDING COMPONENT OF PHOSPHATE ABC TRANSPORTER"/>
    <property type="match status" value="1"/>
</dbReference>
<dbReference type="InterPro" id="IPR050811">
    <property type="entry name" value="Phosphate_ABC_transporter"/>
</dbReference>
<gene>
    <name evidence="3" type="ORF">FHS27_001352</name>
</gene>
<keyword evidence="1" id="KW-0732">Signal</keyword>
<name>A0A7W5H3R0_9BACT</name>
<dbReference type="RefSeq" id="WP_184303257.1">
    <property type="nucleotide sequence ID" value="NZ_JACHXU010000003.1"/>
</dbReference>
<evidence type="ECO:0000259" key="2">
    <source>
        <dbReference type="Pfam" id="PF12849"/>
    </source>
</evidence>
<dbReference type="PANTHER" id="PTHR30570:SF1">
    <property type="entry name" value="PHOSPHATE-BINDING PROTEIN PSTS"/>
    <property type="match status" value="1"/>
</dbReference>